<proteinExistence type="predicted"/>
<evidence type="ECO:0000313" key="1">
    <source>
        <dbReference type="EMBL" id="MCI18013.1"/>
    </source>
</evidence>
<evidence type="ECO:0000313" key="2">
    <source>
        <dbReference type="Proteomes" id="UP000265520"/>
    </source>
</evidence>
<reference evidence="1 2" key="1">
    <citation type="journal article" date="2018" name="Front. Plant Sci.">
        <title>Red Clover (Trifolium pratense) and Zigzag Clover (T. medium) - A Picture of Genomic Similarities and Differences.</title>
        <authorList>
            <person name="Dluhosova J."/>
            <person name="Istvanek J."/>
            <person name="Nedelnik J."/>
            <person name="Repkova J."/>
        </authorList>
    </citation>
    <scope>NUCLEOTIDE SEQUENCE [LARGE SCALE GENOMIC DNA]</scope>
    <source>
        <strain evidence="2">cv. 10/8</strain>
        <tissue evidence="1">Leaf</tissue>
    </source>
</reference>
<name>A0A392Q0R7_9FABA</name>
<dbReference type="Proteomes" id="UP000265520">
    <property type="component" value="Unassembled WGS sequence"/>
</dbReference>
<comment type="caution">
    <text evidence="1">The sequence shown here is derived from an EMBL/GenBank/DDBJ whole genome shotgun (WGS) entry which is preliminary data.</text>
</comment>
<dbReference type="EMBL" id="LXQA010108099">
    <property type="protein sequence ID" value="MCI18013.1"/>
    <property type="molecule type" value="Genomic_DNA"/>
</dbReference>
<sequence length="32" mass="3587">PAYDPYIPESPPDLPLPHITARARMDVLIATR</sequence>
<dbReference type="AlphaFoldDB" id="A0A392Q0R7"/>
<protein>
    <submittedName>
        <fullName evidence="1">Uncharacterized protein</fullName>
    </submittedName>
</protein>
<feature type="non-terminal residue" evidence="1">
    <location>
        <position position="1"/>
    </location>
</feature>
<organism evidence="1 2">
    <name type="scientific">Trifolium medium</name>
    <dbReference type="NCBI Taxonomy" id="97028"/>
    <lineage>
        <taxon>Eukaryota</taxon>
        <taxon>Viridiplantae</taxon>
        <taxon>Streptophyta</taxon>
        <taxon>Embryophyta</taxon>
        <taxon>Tracheophyta</taxon>
        <taxon>Spermatophyta</taxon>
        <taxon>Magnoliopsida</taxon>
        <taxon>eudicotyledons</taxon>
        <taxon>Gunneridae</taxon>
        <taxon>Pentapetalae</taxon>
        <taxon>rosids</taxon>
        <taxon>fabids</taxon>
        <taxon>Fabales</taxon>
        <taxon>Fabaceae</taxon>
        <taxon>Papilionoideae</taxon>
        <taxon>50 kb inversion clade</taxon>
        <taxon>NPAAA clade</taxon>
        <taxon>Hologalegina</taxon>
        <taxon>IRL clade</taxon>
        <taxon>Trifolieae</taxon>
        <taxon>Trifolium</taxon>
    </lineage>
</organism>
<accession>A0A392Q0R7</accession>
<keyword evidence="2" id="KW-1185">Reference proteome</keyword>